<dbReference type="AlphaFoldDB" id="A0AA96RHT5"/>
<dbReference type="RefSeq" id="WP_315607520.1">
    <property type="nucleotide sequence ID" value="NZ_CP130318.1"/>
</dbReference>
<proteinExistence type="predicted"/>
<reference evidence="2 3" key="1">
    <citation type="submission" date="2022-02" db="EMBL/GenBank/DDBJ databases">
        <title>Paenibacillus sp. MBLB1776 Whole Genome Shotgun Sequencing.</title>
        <authorList>
            <person name="Hwang C.Y."/>
            <person name="Cho E.-S."/>
            <person name="Seo M.-J."/>
        </authorList>
    </citation>
    <scope>NUCLEOTIDE SEQUENCE [LARGE SCALE GENOMIC DNA]</scope>
    <source>
        <strain evidence="2 3">MBLB1776</strain>
    </source>
</reference>
<dbReference type="KEGG" id="paun:MJA45_12185"/>
<keyword evidence="3" id="KW-1185">Reference proteome</keyword>
<keyword evidence="2" id="KW-0969">Cilium</keyword>
<evidence type="ECO:0000313" key="3">
    <source>
        <dbReference type="Proteomes" id="UP001305702"/>
    </source>
</evidence>
<evidence type="ECO:0000256" key="1">
    <source>
        <dbReference type="SAM" id="MobiDB-lite"/>
    </source>
</evidence>
<dbReference type="InterPro" id="IPR013367">
    <property type="entry name" value="Flagellar_put"/>
</dbReference>
<feature type="compositionally biased region" description="Polar residues" evidence="1">
    <location>
        <begin position="21"/>
        <end position="38"/>
    </location>
</feature>
<evidence type="ECO:0000313" key="2">
    <source>
        <dbReference type="EMBL" id="WNQ13738.1"/>
    </source>
</evidence>
<accession>A0AA96RHT5</accession>
<name>A0AA96RHT5_9BACL</name>
<sequence length="127" mass="13705">MTGRISIGQLYPHPPKPGIQPKQTASSSGRSDNPTSFDKLLSSQMKLSHHAEVRLQQRGIQLQPEQLTKIQSAIDKAAAKGAKDSLVLMNDMALIVNVPNRTIVTALDGATMKDNVFTQIDSAIVVS</sequence>
<keyword evidence="2" id="KW-0282">Flagellum</keyword>
<dbReference type="Proteomes" id="UP001305702">
    <property type="component" value="Chromosome"/>
</dbReference>
<dbReference type="EMBL" id="CP130318">
    <property type="protein sequence ID" value="WNQ13738.1"/>
    <property type="molecule type" value="Genomic_DNA"/>
</dbReference>
<keyword evidence="2" id="KW-0966">Cell projection</keyword>
<dbReference type="NCBIfam" id="TIGR02530">
    <property type="entry name" value="flg_new"/>
    <property type="match status" value="1"/>
</dbReference>
<organism evidence="2 3">
    <name type="scientific">Paenibacillus aurantius</name>
    <dbReference type="NCBI Taxonomy" id="2918900"/>
    <lineage>
        <taxon>Bacteria</taxon>
        <taxon>Bacillati</taxon>
        <taxon>Bacillota</taxon>
        <taxon>Bacilli</taxon>
        <taxon>Bacillales</taxon>
        <taxon>Paenibacillaceae</taxon>
        <taxon>Paenibacillus</taxon>
    </lineage>
</organism>
<dbReference type="Pfam" id="PF12611">
    <property type="entry name" value="Flagellar_put"/>
    <property type="match status" value="1"/>
</dbReference>
<protein>
    <submittedName>
        <fullName evidence="2">TIGR02530 family flagellar biosynthesis protein</fullName>
    </submittedName>
</protein>
<feature type="region of interest" description="Disordered" evidence="1">
    <location>
        <begin position="1"/>
        <end position="38"/>
    </location>
</feature>
<gene>
    <name evidence="2" type="ORF">MJA45_12185</name>
</gene>